<dbReference type="eggNOG" id="ENOG50301M4">
    <property type="taxonomic scope" value="Bacteria"/>
</dbReference>
<dbReference type="RefSeq" id="WP_015398543.1">
    <property type="nucleotide sequence ID" value="NC_020300.1"/>
</dbReference>
<feature type="transmembrane region" description="Helical" evidence="1">
    <location>
        <begin position="75"/>
        <end position="91"/>
    </location>
</feature>
<organism evidence="2 3">
    <name type="scientific">Bartonella australis (strain Aust/NH1)</name>
    <dbReference type="NCBI Taxonomy" id="1094489"/>
    <lineage>
        <taxon>Bacteria</taxon>
        <taxon>Pseudomonadati</taxon>
        <taxon>Pseudomonadota</taxon>
        <taxon>Alphaproteobacteria</taxon>
        <taxon>Hyphomicrobiales</taxon>
        <taxon>Bartonellaceae</taxon>
        <taxon>Bartonella</taxon>
    </lineage>
</organism>
<keyword evidence="1" id="KW-0812">Transmembrane</keyword>
<dbReference type="PATRIC" id="fig|1094489.3.peg.1436"/>
<accession>M1P5C6</accession>
<dbReference type="EMBL" id="CP003123">
    <property type="protein sequence ID" value="AGF75040.1"/>
    <property type="molecule type" value="Genomic_DNA"/>
</dbReference>
<keyword evidence="1" id="KW-1133">Transmembrane helix</keyword>
<dbReference type="AlphaFoldDB" id="M1P5C6"/>
<keyword evidence="1" id="KW-0472">Membrane</keyword>
<evidence type="ECO:0008006" key="4">
    <source>
        <dbReference type="Google" id="ProtNLM"/>
    </source>
</evidence>
<protein>
    <recommendedName>
        <fullName evidence="4">DUF883 domain-containing protein</fullName>
    </recommendedName>
</protein>
<reference evidence="2 3" key="1">
    <citation type="journal article" date="2013" name="PLoS Genet.">
        <title>A gene transfer agent and a dynamic repertoire of secretion systems hold the keys to the explosive radiation of the emerging pathogen Bartonella.</title>
        <authorList>
            <person name="Guy L."/>
            <person name="Nystedt B."/>
            <person name="Toft C."/>
            <person name="Zaremba-Niedzwiedzka K."/>
            <person name="Berglund E.C."/>
            <person name="Granberg F."/>
            <person name="Naslund K."/>
            <person name="Eriksson A.S."/>
            <person name="Andersson S.G."/>
        </authorList>
    </citation>
    <scope>NUCLEOTIDE SEQUENCE [LARGE SCALE GENOMIC DNA]</scope>
    <source>
        <strain evidence="2 3">Aust/NH1</strain>
    </source>
</reference>
<dbReference type="HOGENOM" id="CLU_2367133_0_0_5"/>
<keyword evidence="3" id="KW-1185">Reference proteome</keyword>
<gene>
    <name evidence="2" type="ordered locus">BAnh1_11730</name>
</gene>
<evidence type="ECO:0000313" key="2">
    <source>
        <dbReference type="EMBL" id="AGF75040.1"/>
    </source>
</evidence>
<evidence type="ECO:0000313" key="3">
    <source>
        <dbReference type="Proteomes" id="UP000011729"/>
    </source>
</evidence>
<dbReference type="OrthoDB" id="7924599at2"/>
<evidence type="ECO:0000256" key="1">
    <source>
        <dbReference type="SAM" id="Phobius"/>
    </source>
</evidence>
<dbReference type="KEGG" id="baus:BAnh1_11730"/>
<sequence>MCIFSPRSKDTKIKKRIAQLKNELAAINRWHSDDNSWSDMSDTFDAWKQKGRHALHQVNKHTEKLKQKVEKNPKTTFALTVAIALAGFLIMRKN</sequence>
<proteinExistence type="predicted"/>
<dbReference type="Proteomes" id="UP000011729">
    <property type="component" value="Chromosome"/>
</dbReference>
<name>M1P5C6_BARAA</name>